<dbReference type="VEuPathDB" id="VectorBase:SSCA004955"/>
<comment type="caution">
    <text evidence="5">The sequence shown here is derived from an EMBL/GenBank/DDBJ whole genome shotgun (WGS) entry which is preliminary data.</text>
</comment>
<comment type="similarity">
    <text evidence="1">Belongs to the 5'(3')-deoxyribonucleotidase family.</text>
</comment>
<dbReference type="InterPro" id="IPR023214">
    <property type="entry name" value="HAD_sf"/>
</dbReference>
<sequence>MNQLKIACFKIPTSILSTAQHCKVSRSIVNQCASLTYPIKRCFTNGTQSDDGEVDRSDGNFFTKTEILEIYKSTFKATYTGGGVDPKGVFTNNEIDMSEIDIFGFDYDYTLACYKETLDYLIYELGRDVLITKYQYPKDIENLEYIPDFAIRGLHYDVENGFLMKIDTFHQIQLGSVYRGLSPVSNDEIYRLYHGLYIPRKFIRGDNYEDNVRMKQLNDLFSVPEMCLLSNVTEYFIQNNIPYYPEILYHDVTNAIRSIHPVMHKTLNNQAIPNYLEKNEKLPLFLEHLKKNNKKMFVITNSPFYFV</sequence>
<dbReference type="GO" id="GO:0046872">
    <property type="term" value="F:metal ion binding"/>
    <property type="evidence" value="ECO:0007669"/>
    <property type="project" value="UniProtKB-KW"/>
</dbReference>
<dbReference type="GO" id="GO:0008253">
    <property type="term" value="F:5'-nucleotidase activity"/>
    <property type="evidence" value="ECO:0007669"/>
    <property type="project" value="TreeGrafter"/>
</dbReference>
<keyword evidence="2" id="KW-0479">Metal-binding</keyword>
<dbReference type="SUPFAM" id="SSF56784">
    <property type="entry name" value="HAD-like"/>
    <property type="match status" value="1"/>
</dbReference>
<dbReference type="AlphaFoldDB" id="A0A132A344"/>
<proteinExistence type="inferred from homology"/>
<dbReference type="EMBL" id="JXLN01010174">
    <property type="protein sequence ID" value="KPM05279.1"/>
    <property type="molecule type" value="Genomic_DNA"/>
</dbReference>
<dbReference type="PANTHER" id="PTHR12103">
    <property type="entry name" value="5'-NUCLEOTIDASE DOMAIN-CONTAINING"/>
    <property type="match status" value="1"/>
</dbReference>
<dbReference type="Pfam" id="PF05761">
    <property type="entry name" value="5_nucleotid"/>
    <property type="match status" value="1"/>
</dbReference>
<dbReference type="Gene3D" id="3.40.50.1000">
    <property type="entry name" value="HAD superfamily/HAD-like"/>
    <property type="match status" value="1"/>
</dbReference>
<accession>A0A132A344</accession>
<dbReference type="InterPro" id="IPR036412">
    <property type="entry name" value="HAD-like_sf"/>
</dbReference>
<evidence type="ECO:0000313" key="6">
    <source>
        <dbReference type="Proteomes" id="UP000616769"/>
    </source>
</evidence>
<evidence type="ECO:0000313" key="5">
    <source>
        <dbReference type="EMBL" id="KPM05279.1"/>
    </source>
</evidence>
<evidence type="ECO:0000256" key="1">
    <source>
        <dbReference type="ARBA" id="ARBA00009589"/>
    </source>
</evidence>
<reference evidence="5 6" key="1">
    <citation type="journal article" date="2015" name="Parasit. Vectors">
        <title>Draft genome of the scabies mite.</title>
        <authorList>
            <person name="Rider S.D.Jr."/>
            <person name="Morgan M.S."/>
            <person name="Arlian L.G."/>
        </authorList>
    </citation>
    <scope>NUCLEOTIDE SEQUENCE [LARGE SCALE GENOMIC DNA]</scope>
    <source>
        <strain evidence="5">Arlian Lab</strain>
    </source>
</reference>
<organism evidence="5 6">
    <name type="scientific">Sarcoptes scabiei</name>
    <name type="common">Itch mite</name>
    <name type="synonym">Acarus scabiei</name>
    <dbReference type="NCBI Taxonomy" id="52283"/>
    <lineage>
        <taxon>Eukaryota</taxon>
        <taxon>Metazoa</taxon>
        <taxon>Ecdysozoa</taxon>
        <taxon>Arthropoda</taxon>
        <taxon>Chelicerata</taxon>
        <taxon>Arachnida</taxon>
        <taxon>Acari</taxon>
        <taxon>Acariformes</taxon>
        <taxon>Sarcoptiformes</taxon>
        <taxon>Astigmata</taxon>
        <taxon>Psoroptidia</taxon>
        <taxon>Sarcoptoidea</taxon>
        <taxon>Sarcoptidae</taxon>
        <taxon>Sarcoptinae</taxon>
        <taxon>Sarcoptes</taxon>
    </lineage>
</organism>
<gene>
    <name evidence="5" type="ORF">QR98_0037400</name>
</gene>
<keyword evidence="3" id="KW-0378">Hydrolase</keyword>
<evidence type="ECO:0000256" key="4">
    <source>
        <dbReference type="ARBA" id="ARBA00022842"/>
    </source>
</evidence>
<dbReference type="OrthoDB" id="409330at2759"/>
<dbReference type="Proteomes" id="UP000616769">
    <property type="component" value="Unassembled WGS sequence"/>
</dbReference>
<evidence type="ECO:0000256" key="3">
    <source>
        <dbReference type="ARBA" id="ARBA00022801"/>
    </source>
</evidence>
<dbReference type="PANTHER" id="PTHR12103:SF12">
    <property type="entry name" value="FI20020P1"/>
    <property type="match status" value="1"/>
</dbReference>
<keyword evidence="4" id="KW-0460">Magnesium</keyword>
<protein>
    <submittedName>
        <fullName evidence="5">5'-nucleotidase domain-containing protein-like protein</fullName>
    </submittedName>
</protein>
<name>A0A132A344_SARSC</name>
<evidence type="ECO:0000256" key="2">
    <source>
        <dbReference type="ARBA" id="ARBA00022723"/>
    </source>
</evidence>
<dbReference type="InterPro" id="IPR008380">
    <property type="entry name" value="HAD-SF_hydro_IG_5-nucl"/>
</dbReference>